<evidence type="ECO:0000313" key="10">
    <source>
        <dbReference type="Proteomes" id="UP000051442"/>
    </source>
</evidence>
<dbReference type="SUPFAM" id="SSF53850">
    <property type="entry name" value="Periplasmic binding protein-like II"/>
    <property type="match status" value="1"/>
</dbReference>
<keyword evidence="3" id="KW-1003">Cell membrane</keyword>
<accession>A0A0R2EXL7</accession>
<dbReference type="InterPro" id="IPR001638">
    <property type="entry name" value="Solute-binding_3/MltF_N"/>
</dbReference>
<keyword evidence="2 7" id="KW-0813">Transport</keyword>
<evidence type="ECO:0000256" key="2">
    <source>
        <dbReference type="ARBA" id="ARBA00022448"/>
    </source>
</evidence>
<evidence type="ECO:0000256" key="6">
    <source>
        <dbReference type="ARBA" id="ARBA00023136"/>
    </source>
</evidence>
<dbReference type="PANTHER" id="PTHR30614:SF46">
    <property type="entry name" value="ABC TRANSPORTER MEMBRANE SPANNING PERMEASE-GLUTAMINE TRANSPORT"/>
    <property type="match status" value="1"/>
</dbReference>
<dbReference type="SMART" id="SM00062">
    <property type="entry name" value="PBPb"/>
    <property type="match status" value="1"/>
</dbReference>
<comment type="caution">
    <text evidence="9">The sequence shown here is derived from an EMBL/GenBank/DDBJ whole genome shotgun (WGS) entry which is preliminary data.</text>
</comment>
<proteinExistence type="inferred from homology"/>
<dbReference type="SUPFAM" id="SSF161098">
    <property type="entry name" value="MetI-like"/>
    <property type="match status" value="1"/>
</dbReference>
<dbReference type="InterPro" id="IPR035906">
    <property type="entry name" value="MetI-like_sf"/>
</dbReference>
<keyword evidence="4 7" id="KW-0812">Transmembrane</keyword>
<dbReference type="GO" id="GO:0043190">
    <property type="term" value="C:ATP-binding cassette (ABC) transporter complex"/>
    <property type="evidence" value="ECO:0007669"/>
    <property type="project" value="InterPro"/>
</dbReference>
<dbReference type="PATRIC" id="fig|1423804.4.peg.1428"/>
<dbReference type="Proteomes" id="UP000051442">
    <property type="component" value="Unassembled WGS sequence"/>
</dbReference>
<keyword evidence="5 7" id="KW-1133">Transmembrane helix</keyword>
<dbReference type="GO" id="GO:0006865">
    <property type="term" value="P:amino acid transport"/>
    <property type="evidence" value="ECO:0007669"/>
    <property type="project" value="TreeGrafter"/>
</dbReference>
<dbReference type="Gene3D" id="1.10.3720.10">
    <property type="entry name" value="MetI-like"/>
    <property type="match status" value="1"/>
</dbReference>
<dbReference type="CDD" id="cd06261">
    <property type="entry name" value="TM_PBP2"/>
    <property type="match status" value="1"/>
</dbReference>
<keyword evidence="6 7" id="KW-0472">Membrane</keyword>
<dbReference type="InterPro" id="IPR001320">
    <property type="entry name" value="Iontro_rcpt_C"/>
</dbReference>
<dbReference type="PANTHER" id="PTHR30614">
    <property type="entry name" value="MEMBRANE COMPONENT OF AMINO ACID ABC TRANSPORTER"/>
    <property type="match status" value="1"/>
</dbReference>
<evidence type="ECO:0000313" key="9">
    <source>
        <dbReference type="EMBL" id="KRN21202.1"/>
    </source>
</evidence>
<name>A0A0R2EXL7_9LACO</name>
<dbReference type="EMBL" id="AYZM01000125">
    <property type="protein sequence ID" value="KRN21202.1"/>
    <property type="molecule type" value="Genomic_DNA"/>
</dbReference>
<dbReference type="Pfam" id="PF00497">
    <property type="entry name" value="SBP_bac_3"/>
    <property type="match status" value="1"/>
</dbReference>
<dbReference type="InterPro" id="IPR010065">
    <property type="entry name" value="AA_ABC_transptr_permease_3TM"/>
</dbReference>
<dbReference type="InterPro" id="IPR000515">
    <property type="entry name" value="MetI-like"/>
</dbReference>
<evidence type="ECO:0000256" key="4">
    <source>
        <dbReference type="ARBA" id="ARBA00022692"/>
    </source>
</evidence>
<sequence>MLALPTGAKAADHYTIGTGPTFMPFQIQDNQGTYTGKHPGLEIEIFKAIAKKEHFTYTFKPMELTANITALEGNQTDGILAALMITPERKDKIDFSDSYLSVGLTLAAPTNSKIKSWKDLKGKTIAVKAGSTSEAYAESVQKKYGFNLRRFKDSNTEFNDVLVGNTVAAVDSTATVEYAIKNKMKLHLVGKAYNKNPVAFGVKKGTHKKLLRQFNAGLKAIKADGTYNKIIETYLGKHSTVTGSTKIDRSFIGLLRDNATSFLDGIKMTVEITIVAIILATVIGVILGIMGVFPNKALRAISTTYAFIFRSIPVMVLAFFVYIGIPNLTGQKIPLFVAGVATITLENSAYTASFVRGGINAVPKGQMEAARACGLSYLTAMRQIVLPQAVRIMVPSFINQFIIALKGTSVLSAIGVAELTQQGTIIIAKNMEGFKVWLLIAVMYLILIGILTWLSNAVKKHYKLAD</sequence>
<dbReference type="SMART" id="SM00079">
    <property type="entry name" value="PBPe"/>
    <property type="match status" value="1"/>
</dbReference>
<feature type="domain" description="ABC transmembrane type-1" evidence="8">
    <location>
        <begin position="266"/>
        <end position="455"/>
    </location>
</feature>
<dbReference type="STRING" id="1423804.FD14_GL001328"/>
<evidence type="ECO:0000256" key="5">
    <source>
        <dbReference type="ARBA" id="ARBA00022989"/>
    </source>
</evidence>
<dbReference type="NCBIfam" id="TIGR01726">
    <property type="entry name" value="HEQRo_perm_3TM"/>
    <property type="match status" value="1"/>
</dbReference>
<dbReference type="Pfam" id="PF00528">
    <property type="entry name" value="BPD_transp_1"/>
    <property type="match status" value="1"/>
</dbReference>
<evidence type="ECO:0000259" key="8">
    <source>
        <dbReference type="PROSITE" id="PS50928"/>
    </source>
</evidence>
<evidence type="ECO:0000256" key="7">
    <source>
        <dbReference type="RuleBase" id="RU363032"/>
    </source>
</evidence>
<feature type="transmembrane region" description="Helical" evidence="7">
    <location>
        <begin position="436"/>
        <end position="454"/>
    </location>
</feature>
<dbReference type="AlphaFoldDB" id="A0A0R2EXL7"/>
<dbReference type="PROSITE" id="PS50928">
    <property type="entry name" value="ABC_TM1"/>
    <property type="match status" value="1"/>
</dbReference>
<dbReference type="InterPro" id="IPR043429">
    <property type="entry name" value="ArtM/GltK/GlnP/TcyL/YhdX-like"/>
</dbReference>
<dbReference type="GO" id="GO:0015276">
    <property type="term" value="F:ligand-gated monoatomic ion channel activity"/>
    <property type="evidence" value="ECO:0007669"/>
    <property type="project" value="InterPro"/>
</dbReference>
<gene>
    <name evidence="9" type="ORF">FD14_GL001328</name>
</gene>
<evidence type="ECO:0000256" key="3">
    <source>
        <dbReference type="ARBA" id="ARBA00022475"/>
    </source>
</evidence>
<feature type="transmembrane region" description="Helical" evidence="7">
    <location>
        <begin position="305"/>
        <end position="325"/>
    </location>
</feature>
<evidence type="ECO:0000256" key="1">
    <source>
        <dbReference type="ARBA" id="ARBA00004651"/>
    </source>
</evidence>
<organism evidence="9 10">
    <name type="scientific">Secundilactobacillus similis DSM 23365 = JCM 2765</name>
    <dbReference type="NCBI Taxonomy" id="1423804"/>
    <lineage>
        <taxon>Bacteria</taxon>
        <taxon>Bacillati</taxon>
        <taxon>Bacillota</taxon>
        <taxon>Bacilli</taxon>
        <taxon>Lactobacillales</taxon>
        <taxon>Lactobacillaceae</taxon>
        <taxon>Secundilactobacillus</taxon>
    </lineage>
</organism>
<dbReference type="Gene3D" id="3.40.190.10">
    <property type="entry name" value="Periplasmic binding protein-like II"/>
    <property type="match status" value="2"/>
</dbReference>
<comment type="similarity">
    <text evidence="7">Belongs to the binding-protein-dependent transport system permease family.</text>
</comment>
<reference evidence="9 10" key="1">
    <citation type="journal article" date="2015" name="Genome Announc.">
        <title>Expanding the biotechnology potential of lactobacilli through comparative genomics of 213 strains and associated genera.</title>
        <authorList>
            <person name="Sun Z."/>
            <person name="Harris H.M."/>
            <person name="McCann A."/>
            <person name="Guo C."/>
            <person name="Argimon S."/>
            <person name="Zhang W."/>
            <person name="Yang X."/>
            <person name="Jeffery I.B."/>
            <person name="Cooney J.C."/>
            <person name="Kagawa T.F."/>
            <person name="Liu W."/>
            <person name="Song Y."/>
            <person name="Salvetti E."/>
            <person name="Wrobel A."/>
            <person name="Rasinkangas P."/>
            <person name="Parkhill J."/>
            <person name="Rea M.C."/>
            <person name="O'Sullivan O."/>
            <person name="Ritari J."/>
            <person name="Douillard F.P."/>
            <person name="Paul Ross R."/>
            <person name="Yang R."/>
            <person name="Briner A.E."/>
            <person name="Felis G.E."/>
            <person name="de Vos W.M."/>
            <person name="Barrangou R."/>
            <person name="Klaenhammer T.R."/>
            <person name="Caufield P.W."/>
            <person name="Cui Y."/>
            <person name="Zhang H."/>
            <person name="O'Toole P.W."/>
        </authorList>
    </citation>
    <scope>NUCLEOTIDE SEQUENCE [LARGE SCALE GENOMIC DNA]</scope>
    <source>
        <strain evidence="9 10">DSM 23365</strain>
    </source>
</reference>
<comment type="subcellular location">
    <subcellularLocation>
        <location evidence="1 7">Cell membrane</location>
        <topology evidence="1 7">Multi-pass membrane protein</topology>
    </subcellularLocation>
</comment>
<protein>
    <submittedName>
        <fullName evidence="9">Polar amino acid ABC transporter inner membrane subunit</fullName>
    </submittedName>
</protein>
<feature type="transmembrane region" description="Helical" evidence="7">
    <location>
        <begin position="272"/>
        <end position="293"/>
    </location>
</feature>
<keyword evidence="10" id="KW-1185">Reference proteome</keyword>